<protein>
    <submittedName>
        <fullName evidence="2">Uncharacterized protein</fullName>
    </submittedName>
</protein>
<dbReference type="AlphaFoldDB" id="A0A1B6MGX5"/>
<name>A0A1B6MGX5_9HEMI</name>
<dbReference type="PANTHER" id="PTHR33480">
    <property type="entry name" value="SET DOMAIN-CONTAINING PROTEIN-RELATED"/>
    <property type="match status" value="1"/>
</dbReference>
<gene>
    <name evidence="2" type="ORF">g.3942</name>
</gene>
<sequence>MDPLCTEISKIDENVQIKEEIQSSEDEECENVCISRSTEIFVDEQRDANKSYSILENHLKNTSCTYYTDPLSEAITVDEIEIKQEVKWECSEIDIVDIQLDETESPFKEDEFGWFHSDETSQIQNTTLIGNQEETRSSWKQKLRNKLKCSMEQNEEEDEEILNCWSDNSDDDPDYYPFHDIEDKTQLLSKSKNIKTRTEKKHTYIAKKISKSSTKSKSKPKDSSRTTKPKENACFYCNKKYEKLVRHVQFVHSSEPDVCKLLTLKKRSKERWLAIKELKEKGNLHYNEEA</sequence>
<feature type="region of interest" description="Disordered" evidence="1">
    <location>
        <begin position="205"/>
        <end position="228"/>
    </location>
</feature>
<feature type="compositionally biased region" description="Basic residues" evidence="1">
    <location>
        <begin position="205"/>
        <end position="218"/>
    </location>
</feature>
<dbReference type="PANTHER" id="PTHR33480:SF5">
    <property type="entry name" value="SI:DKEY-51D8.9"/>
    <property type="match status" value="1"/>
</dbReference>
<proteinExistence type="predicted"/>
<reference evidence="2" key="1">
    <citation type="submission" date="2015-11" db="EMBL/GenBank/DDBJ databases">
        <title>De novo transcriptome assembly of four potential Pierce s Disease insect vectors from Arizona vineyards.</title>
        <authorList>
            <person name="Tassone E.E."/>
        </authorList>
    </citation>
    <scope>NUCLEOTIDE SEQUENCE</scope>
</reference>
<evidence type="ECO:0000313" key="2">
    <source>
        <dbReference type="EMBL" id="JAT35145.1"/>
    </source>
</evidence>
<organism evidence="2">
    <name type="scientific">Graphocephala atropunctata</name>
    <dbReference type="NCBI Taxonomy" id="36148"/>
    <lineage>
        <taxon>Eukaryota</taxon>
        <taxon>Metazoa</taxon>
        <taxon>Ecdysozoa</taxon>
        <taxon>Arthropoda</taxon>
        <taxon>Hexapoda</taxon>
        <taxon>Insecta</taxon>
        <taxon>Pterygota</taxon>
        <taxon>Neoptera</taxon>
        <taxon>Paraneoptera</taxon>
        <taxon>Hemiptera</taxon>
        <taxon>Auchenorrhyncha</taxon>
        <taxon>Membracoidea</taxon>
        <taxon>Cicadellidae</taxon>
        <taxon>Cicadellinae</taxon>
        <taxon>Cicadellini</taxon>
        <taxon>Graphocephala</taxon>
    </lineage>
</organism>
<feature type="compositionally biased region" description="Basic and acidic residues" evidence="1">
    <location>
        <begin position="219"/>
        <end position="228"/>
    </location>
</feature>
<evidence type="ECO:0000256" key="1">
    <source>
        <dbReference type="SAM" id="MobiDB-lite"/>
    </source>
</evidence>
<accession>A0A1B6MGX5</accession>
<dbReference type="EMBL" id="GEBQ01004832">
    <property type="protein sequence ID" value="JAT35145.1"/>
    <property type="molecule type" value="Transcribed_RNA"/>
</dbReference>
<feature type="non-terminal residue" evidence="2">
    <location>
        <position position="290"/>
    </location>
</feature>